<dbReference type="Proteomes" id="UP000183471">
    <property type="component" value="Unassembled WGS sequence"/>
</dbReference>
<organism evidence="1 2">
    <name type="scientific">Nitrosospira multiformis</name>
    <dbReference type="NCBI Taxonomy" id="1231"/>
    <lineage>
        <taxon>Bacteria</taxon>
        <taxon>Pseudomonadati</taxon>
        <taxon>Pseudomonadota</taxon>
        <taxon>Betaproteobacteria</taxon>
        <taxon>Nitrosomonadales</taxon>
        <taxon>Nitrosomonadaceae</taxon>
        <taxon>Nitrosospira</taxon>
    </lineage>
</organism>
<protein>
    <submittedName>
        <fullName evidence="1">Uncharacterized protein</fullName>
    </submittedName>
</protein>
<evidence type="ECO:0000313" key="1">
    <source>
        <dbReference type="EMBL" id="SDQ72831.1"/>
    </source>
</evidence>
<keyword evidence="2" id="KW-1185">Reference proteome</keyword>
<proteinExistence type="predicted"/>
<comment type="caution">
    <text evidence="1">The sequence shown here is derived from an EMBL/GenBank/DDBJ whole genome shotgun (WGS) entry which is preliminary data.</text>
</comment>
<sequence length="50" mass="5970">MVKFKEFLNEFPSLQRRAARAVLRNEVMIIPFLNSLSYELRSNVSLAWRQ</sequence>
<evidence type="ECO:0000313" key="2">
    <source>
        <dbReference type="Proteomes" id="UP000183471"/>
    </source>
</evidence>
<dbReference type="EMBL" id="FNKY01000001">
    <property type="protein sequence ID" value="SDQ72831.1"/>
    <property type="molecule type" value="Genomic_DNA"/>
</dbReference>
<reference evidence="1 2" key="1">
    <citation type="submission" date="2016-10" db="EMBL/GenBank/DDBJ databases">
        <authorList>
            <person name="Varghese N."/>
            <person name="Submissions S."/>
        </authorList>
    </citation>
    <scope>NUCLEOTIDE SEQUENCE [LARGE SCALE GENOMIC DNA]</scope>
    <source>
        <strain evidence="1 2">Nl1</strain>
    </source>
</reference>
<accession>A0ABY0TEZ4</accession>
<name>A0ABY0TEZ4_9PROT</name>
<gene>
    <name evidence="1" type="ORF">SAMN05216402_2041</name>
</gene>